<evidence type="ECO:0000256" key="1">
    <source>
        <dbReference type="SAM" id="Coils"/>
    </source>
</evidence>
<comment type="caution">
    <text evidence="3">The sequence shown here is derived from an EMBL/GenBank/DDBJ whole genome shotgun (WGS) entry which is preliminary data.</text>
</comment>
<accession>A0ABU9GDD4</accession>
<keyword evidence="4" id="KW-1185">Reference proteome</keyword>
<keyword evidence="2" id="KW-0472">Membrane</keyword>
<evidence type="ECO:0000313" key="4">
    <source>
        <dbReference type="Proteomes" id="UP001378242"/>
    </source>
</evidence>
<feature type="transmembrane region" description="Helical" evidence="2">
    <location>
        <begin position="52"/>
        <end position="73"/>
    </location>
</feature>
<gene>
    <name evidence="3" type="ORF">V6243_06545</name>
</gene>
<proteinExistence type="predicted"/>
<dbReference type="Proteomes" id="UP001378242">
    <property type="component" value="Unassembled WGS sequence"/>
</dbReference>
<feature type="transmembrane region" description="Helical" evidence="2">
    <location>
        <begin position="93"/>
        <end position="111"/>
    </location>
</feature>
<dbReference type="EMBL" id="JBAKAP010000005">
    <property type="protein sequence ID" value="MEL0616486.1"/>
    <property type="molecule type" value="Genomic_DNA"/>
</dbReference>
<evidence type="ECO:0000313" key="3">
    <source>
        <dbReference type="EMBL" id="MEL0616486.1"/>
    </source>
</evidence>
<dbReference type="RefSeq" id="WP_341542172.1">
    <property type="nucleotide sequence ID" value="NZ_JBAKAP010000005.1"/>
</dbReference>
<name>A0ABU9GDD4_COBMA</name>
<evidence type="ECO:0000256" key="2">
    <source>
        <dbReference type="SAM" id="Phobius"/>
    </source>
</evidence>
<dbReference type="Gene3D" id="1.20.5.1230">
    <property type="entry name" value="Apolipoprotein A-I"/>
    <property type="match status" value="1"/>
</dbReference>
<reference evidence="3 4" key="1">
    <citation type="submission" date="2024-02" db="EMBL/GenBank/DDBJ databases">
        <title>Bacteria isolated from the canopy kelp, Nereocystis luetkeana.</title>
        <authorList>
            <person name="Pfister C.A."/>
            <person name="Younker I.T."/>
            <person name="Light S.H."/>
        </authorList>
    </citation>
    <scope>NUCLEOTIDE SEQUENCE [LARGE SCALE GENOMIC DNA]</scope>
    <source>
        <strain evidence="3 4">TI.5.07</strain>
    </source>
</reference>
<protein>
    <recommendedName>
        <fullName evidence="5">MotA/TolQ/ExbB proton channel domain-containing protein</fullName>
    </recommendedName>
</protein>
<feature type="transmembrane region" description="Helical" evidence="2">
    <location>
        <begin position="20"/>
        <end position="40"/>
    </location>
</feature>
<keyword evidence="1" id="KW-0175">Coiled coil</keyword>
<keyword evidence="2" id="KW-0812">Transmembrane</keyword>
<sequence>MIEMISSHLEGQLYGSNADTITGIFCWAILVIGIVALICYRQDKARSFTHYTPNLLTSLGMLGTFIGIVIGLLHFDTTNIQDSIALLLDGLKTAFMTSLFGMALAMVYKVTTGLKFMQPKTDVASGPDEVGPEHIHQVMLQQNEQLAQQTANLEKLHLAIAGDGSDTLTGQIRMLRQSQDDNHKALVREVDRQSTAAETLGAHAEVQRQRFDAFVRELSEQMHEFAEMMSKSATEQVINALKEVIQDFNNQLTEQFGENFKALDASVKSLVEWQENYRQQLGEMRDQYAQGVTAITDTEKSVANISTSASAIPETMSGLETLLTATQRQLADLEAHLAAFADMRDKAVEAVPQINAQVEKTVADISQAALNAATQLVSGGEELKKELVDGTARINAEMIEGASGLNERYNSVHQSLQGTSDHLATQSEQIAGQFRDAHETVNAQVREMVEHLQQQHEVMGKNITEGNERIAEQLSESSARLSETHRKGIEIAEQQVTSLSDKLGEHSTQLTRQLGEAGETNQKQLRETLESGLKQYQGQLTAAQEQLQSALNKVSEDTQKSLNGQFETLNKETQVQLLKVMNEMGSALTTITQGFTNDYGRLTNEMHRIIQQADKEGAF</sequence>
<keyword evidence="2" id="KW-1133">Transmembrane helix</keyword>
<evidence type="ECO:0008006" key="5">
    <source>
        <dbReference type="Google" id="ProtNLM"/>
    </source>
</evidence>
<organism evidence="3 4">
    <name type="scientific">Cobetia marina</name>
    <name type="common">Deleya marina</name>
    <dbReference type="NCBI Taxonomy" id="28258"/>
    <lineage>
        <taxon>Bacteria</taxon>
        <taxon>Pseudomonadati</taxon>
        <taxon>Pseudomonadota</taxon>
        <taxon>Gammaproteobacteria</taxon>
        <taxon>Oceanospirillales</taxon>
        <taxon>Halomonadaceae</taxon>
        <taxon>Cobetia</taxon>
    </lineage>
</organism>
<dbReference type="SUPFAM" id="SSF58113">
    <property type="entry name" value="Apolipoprotein A-I"/>
    <property type="match status" value="1"/>
</dbReference>
<feature type="coiled-coil region" evidence="1">
    <location>
        <begin position="526"/>
        <end position="560"/>
    </location>
</feature>